<reference evidence="1 2" key="1">
    <citation type="submission" date="2018-07" db="EMBL/GenBank/DDBJ databases">
        <title>Chitinophaga K2CV101002-2 sp. nov., isolated from a monsoon evergreen broad-leaved forest soil.</title>
        <authorList>
            <person name="Lv Y."/>
        </authorList>
    </citation>
    <scope>NUCLEOTIDE SEQUENCE [LARGE SCALE GENOMIC DNA]</scope>
    <source>
        <strain evidence="1 2">GDMCC 1.1288</strain>
    </source>
</reference>
<evidence type="ECO:0000313" key="2">
    <source>
        <dbReference type="Proteomes" id="UP000260644"/>
    </source>
</evidence>
<dbReference type="AlphaFoldDB" id="A0A3E1Y581"/>
<protein>
    <submittedName>
        <fullName evidence="1">Uncharacterized protein</fullName>
    </submittedName>
</protein>
<evidence type="ECO:0000313" key="1">
    <source>
        <dbReference type="EMBL" id="RFS19855.1"/>
    </source>
</evidence>
<dbReference type="RefSeq" id="WP_116978042.1">
    <property type="nucleotide sequence ID" value="NZ_QPMM01000012.1"/>
</dbReference>
<keyword evidence="2" id="KW-1185">Reference proteome</keyword>
<organism evidence="1 2">
    <name type="scientific">Chitinophaga silvatica</name>
    <dbReference type="NCBI Taxonomy" id="2282649"/>
    <lineage>
        <taxon>Bacteria</taxon>
        <taxon>Pseudomonadati</taxon>
        <taxon>Bacteroidota</taxon>
        <taxon>Chitinophagia</taxon>
        <taxon>Chitinophagales</taxon>
        <taxon>Chitinophagaceae</taxon>
        <taxon>Chitinophaga</taxon>
    </lineage>
</organism>
<dbReference type="OrthoDB" id="7064461at2"/>
<dbReference type="EMBL" id="QPMM01000012">
    <property type="protein sequence ID" value="RFS19855.1"/>
    <property type="molecule type" value="Genomic_DNA"/>
</dbReference>
<name>A0A3E1Y581_9BACT</name>
<accession>A0A3E1Y581</accession>
<sequence length="166" mass="19379">MIFFLFPLLLAQGSPNAQIKAIRDKVTYTNAHLPAYKHKEVEHPEGISTEGGDYTAYWSNDSLRLIIDKTYGEMGQELVHYYFDNGMPVFVYIIRYSYTVPLYDKQFSLKNSKREETRFYLDNYALIRYIDEKGVILPGDKSMQENILTEVKDLLSFFYKNTAAIK</sequence>
<comment type="caution">
    <text evidence="1">The sequence shown here is derived from an EMBL/GenBank/DDBJ whole genome shotgun (WGS) entry which is preliminary data.</text>
</comment>
<gene>
    <name evidence="1" type="ORF">DVR12_22455</name>
</gene>
<proteinExistence type="predicted"/>
<dbReference type="Proteomes" id="UP000260644">
    <property type="component" value="Unassembled WGS sequence"/>
</dbReference>